<evidence type="ECO:0000256" key="1">
    <source>
        <dbReference type="SAM" id="Phobius"/>
    </source>
</evidence>
<keyword evidence="1" id="KW-0472">Membrane</keyword>
<dbReference type="Proteomes" id="UP001345691">
    <property type="component" value="Unassembled WGS sequence"/>
</dbReference>
<sequence>MDVVNHLLLADPQGLPLGLLSAKFRVAEFSYLWSPDFYAGFRGFSKKSTRAKIGGFILICSLLALLSGSSVALLLTPIYNDYWPGGGCMFWLEDKHKLWPVSLDGDMTGGQHCNSPDPALVSAMFTNTSGCVWNGYPYLAEALKEGHMQTDACLVVDDGVLKRGIPSVVTSYADPGTTTTGQVRAWALSSNMMAGLYSSIIADAWWKAILLPSSSLPVSTRNMRYRARNATQVWVDTPIPVARSQCIYTVSSGLVDAASSEEQAWLFPVITTYPGRSDSAKLIQVPSLSSNKTTMRWIGNSLDLYPGALAFIQIPAQSSNTSGITLACFVDTHWVNGTNTATGVAYNQMTLMQTATLQQRDADIVGGWQGNNIPYSNTVPTSYTPGWTPVLLGTDWLNNLTPTMEEGLPGRTTLALALDTLVSGADVGAKNASIASSVATLLATQIVDGMSRLGYSENAGQPSDVSIAWSNVKSTWDNNEVYGNGNYTLGMLQQLLTGKGNLKPQGRH</sequence>
<organism evidence="2 3">
    <name type="scientific">Exophiala sideris</name>
    <dbReference type="NCBI Taxonomy" id="1016849"/>
    <lineage>
        <taxon>Eukaryota</taxon>
        <taxon>Fungi</taxon>
        <taxon>Dikarya</taxon>
        <taxon>Ascomycota</taxon>
        <taxon>Pezizomycotina</taxon>
        <taxon>Eurotiomycetes</taxon>
        <taxon>Chaetothyriomycetidae</taxon>
        <taxon>Chaetothyriales</taxon>
        <taxon>Herpotrichiellaceae</taxon>
        <taxon>Exophiala</taxon>
    </lineage>
</organism>
<keyword evidence="1" id="KW-0812">Transmembrane</keyword>
<protein>
    <submittedName>
        <fullName evidence="2">Uncharacterized protein</fullName>
    </submittedName>
</protein>
<dbReference type="EMBL" id="JAVRRF010000013">
    <property type="protein sequence ID" value="KAK5059263.1"/>
    <property type="molecule type" value="Genomic_DNA"/>
</dbReference>
<evidence type="ECO:0000313" key="2">
    <source>
        <dbReference type="EMBL" id="KAK5059263.1"/>
    </source>
</evidence>
<comment type="caution">
    <text evidence="2">The sequence shown here is derived from an EMBL/GenBank/DDBJ whole genome shotgun (WGS) entry which is preliminary data.</text>
</comment>
<keyword evidence="3" id="KW-1185">Reference proteome</keyword>
<evidence type="ECO:0000313" key="3">
    <source>
        <dbReference type="Proteomes" id="UP001345691"/>
    </source>
</evidence>
<keyword evidence="1" id="KW-1133">Transmembrane helix</keyword>
<name>A0ABR0J957_9EURO</name>
<gene>
    <name evidence="2" type="ORF">LTR69_006553</name>
</gene>
<proteinExistence type="predicted"/>
<reference evidence="2 3" key="1">
    <citation type="submission" date="2023-08" db="EMBL/GenBank/DDBJ databases">
        <title>Black Yeasts Isolated from many extreme environments.</title>
        <authorList>
            <person name="Coleine C."/>
            <person name="Stajich J.E."/>
            <person name="Selbmann L."/>
        </authorList>
    </citation>
    <scope>NUCLEOTIDE SEQUENCE [LARGE SCALE GENOMIC DNA]</scope>
    <source>
        <strain evidence="2 3">CCFEE 6328</strain>
    </source>
</reference>
<feature type="transmembrane region" description="Helical" evidence="1">
    <location>
        <begin position="56"/>
        <end position="79"/>
    </location>
</feature>
<accession>A0ABR0J957</accession>